<dbReference type="Gene3D" id="2.40.50.40">
    <property type="match status" value="1"/>
</dbReference>
<feature type="compositionally biased region" description="Polar residues" evidence="2">
    <location>
        <begin position="265"/>
        <end position="280"/>
    </location>
</feature>
<dbReference type="GO" id="GO:0006338">
    <property type="term" value="P:chromatin remodeling"/>
    <property type="evidence" value="ECO:0007669"/>
    <property type="project" value="UniProtKB-ARBA"/>
</dbReference>
<dbReference type="Pfam" id="PF00385">
    <property type="entry name" value="Chromo"/>
    <property type="match status" value="1"/>
</dbReference>
<keyword evidence="5" id="KW-1185">Reference proteome</keyword>
<dbReference type="Proteomes" id="UP000799302">
    <property type="component" value="Unassembled WGS sequence"/>
</dbReference>
<accession>A0A6A6TUK7</accession>
<evidence type="ECO:0000256" key="1">
    <source>
        <dbReference type="ARBA" id="ARBA00011353"/>
    </source>
</evidence>
<evidence type="ECO:0000313" key="5">
    <source>
        <dbReference type="Proteomes" id="UP000799302"/>
    </source>
</evidence>
<dbReference type="InterPro" id="IPR016197">
    <property type="entry name" value="Chromo-like_dom_sf"/>
</dbReference>
<evidence type="ECO:0000259" key="3">
    <source>
        <dbReference type="PROSITE" id="PS50013"/>
    </source>
</evidence>
<dbReference type="AlphaFoldDB" id="A0A6A6TUK7"/>
<gene>
    <name evidence="4" type="ORF">BT63DRAFT_430569</name>
</gene>
<dbReference type="InterPro" id="IPR000953">
    <property type="entry name" value="Chromo/chromo_shadow_dom"/>
</dbReference>
<evidence type="ECO:0000313" key="4">
    <source>
        <dbReference type="EMBL" id="KAF2663126.1"/>
    </source>
</evidence>
<feature type="region of interest" description="Disordered" evidence="2">
    <location>
        <begin position="264"/>
        <end position="286"/>
    </location>
</feature>
<proteinExistence type="predicted"/>
<comment type="subunit">
    <text evidence="1">Component of the NuA4 histone acetyltransferase complex.</text>
</comment>
<name>A0A6A6TUK7_9PEZI</name>
<protein>
    <recommendedName>
        <fullName evidence="3">Chromo domain-containing protein</fullName>
    </recommendedName>
</protein>
<organism evidence="4 5">
    <name type="scientific">Microthyrium microscopicum</name>
    <dbReference type="NCBI Taxonomy" id="703497"/>
    <lineage>
        <taxon>Eukaryota</taxon>
        <taxon>Fungi</taxon>
        <taxon>Dikarya</taxon>
        <taxon>Ascomycota</taxon>
        <taxon>Pezizomycotina</taxon>
        <taxon>Dothideomycetes</taxon>
        <taxon>Dothideomycetes incertae sedis</taxon>
        <taxon>Microthyriales</taxon>
        <taxon>Microthyriaceae</taxon>
        <taxon>Microthyrium</taxon>
    </lineage>
</organism>
<evidence type="ECO:0000256" key="2">
    <source>
        <dbReference type="SAM" id="MobiDB-lite"/>
    </source>
</evidence>
<reference evidence="4" key="1">
    <citation type="journal article" date="2020" name="Stud. Mycol.">
        <title>101 Dothideomycetes genomes: a test case for predicting lifestyles and emergence of pathogens.</title>
        <authorList>
            <person name="Haridas S."/>
            <person name="Albert R."/>
            <person name="Binder M."/>
            <person name="Bloem J."/>
            <person name="Labutti K."/>
            <person name="Salamov A."/>
            <person name="Andreopoulos B."/>
            <person name="Baker S."/>
            <person name="Barry K."/>
            <person name="Bills G."/>
            <person name="Bluhm B."/>
            <person name="Cannon C."/>
            <person name="Castanera R."/>
            <person name="Culley D."/>
            <person name="Daum C."/>
            <person name="Ezra D."/>
            <person name="Gonzalez J."/>
            <person name="Henrissat B."/>
            <person name="Kuo A."/>
            <person name="Liang C."/>
            <person name="Lipzen A."/>
            <person name="Lutzoni F."/>
            <person name="Magnuson J."/>
            <person name="Mondo S."/>
            <person name="Nolan M."/>
            <person name="Ohm R."/>
            <person name="Pangilinan J."/>
            <person name="Park H.-J."/>
            <person name="Ramirez L."/>
            <person name="Alfaro M."/>
            <person name="Sun H."/>
            <person name="Tritt A."/>
            <person name="Yoshinaga Y."/>
            <person name="Zwiers L.-H."/>
            <person name="Turgeon B."/>
            <person name="Goodwin S."/>
            <person name="Spatafora J."/>
            <person name="Crous P."/>
            <person name="Grigoriev I."/>
        </authorList>
    </citation>
    <scope>NUCLEOTIDE SEQUENCE</scope>
    <source>
        <strain evidence="4">CBS 115976</strain>
    </source>
</reference>
<dbReference type="PROSITE" id="PS50013">
    <property type="entry name" value="CHROMO_2"/>
    <property type="match status" value="1"/>
</dbReference>
<dbReference type="EMBL" id="MU004247">
    <property type="protein sequence ID" value="KAF2663126.1"/>
    <property type="molecule type" value="Genomic_DNA"/>
</dbReference>
<dbReference type="CDD" id="cd00024">
    <property type="entry name" value="CD_CSD"/>
    <property type="match status" value="1"/>
</dbReference>
<dbReference type="InterPro" id="IPR023780">
    <property type="entry name" value="Chromo_domain"/>
</dbReference>
<sequence length="286" mass="32337">MKKPTSSISEQTAATIKAGLSPSLNPALVRFQYVPRRDLPILRESNVPKQEQYTIIDREPGQDSIPQYILRINLPSSLLSTSPRPPLLRVSLSDLDQYVSNQEIETFENIRFSRGTPDFSSQREWLKAVKLAQTHGTPLFQPDPNVQVIVDHHPHKRQKLAHPDLVTNIQSKSDQSQPTLSDSALSSNQGREGLYEISRIVDHKDVMGTKYYYIEWRGRPSTDNTWLTEDELDESYEKIDEYWNTTESEGLETWQQVDVAGSTGLADNQTSGVNSNTPEIQDTAIG</sequence>
<feature type="domain" description="Chromo" evidence="3">
    <location>
        <begin position="195"/>
        <end position="244"/>
    </location>
</feature>
<dbReference type="SUPFAM" id="SSF54160">
    <property type="entry name" value="Chromo domain-like"/>
    <property type="match status" value="1"/>
</dbReference>
<dbReference type="SMART" id="SM00298">
    <property type="entry name" value="CHROMO"/>
    <property type="match status" value="1"/>
</dbReference>